<dbReference type="HOGENOM" id="CLU_3433151_0_0_1"/>
<protein>
    <submittedName>
        <fullName evidence="1">Uncharacterized protein</fullName>
    </submittedName>
</protein>
<organism evidence="1 2">
    <name type="scientific">Colletotrichum gloeosporioides (strain Cg-14)</name>
    <name type="common">Anthracnose fungus</name>
    <name type="synonym">Glomerella cingulata</name>
    <dbReference type="NCBI Taxonomy" id="1237896"/>
    <lineage>
        <taxon>Eukaryota</taxon>
        <taxon>Fungi</taxon>
        <taxon>Dikarya</taxon>
        <taxon>Ascomycota</taxon>
        <taxon>Pezizomycotina</taxon>
        <taxon>Sordariomycetes</taxon>
        <taxon>Hypocreomycetidae</taxon>
        <taxon>Glomerellales</taxon>
        <taxon>Glomerellaceae</taxon>
        <taxon>Colletotrichum</taxon>
        <taxon>Colletotrichum gloeosporioides species complex</taxon>
    </lineage>
</organism>
<sequence length="16" mass="1810">MHGIYALTAALSKYDR</sequence>
<dbReference type="EMBL" id="AMYD01004329">
    <property type="protein sequence ID" value="EQB43341.1"/>
    <property type="molecule type" value="Genomic_DNA"/>
</dbReference>
<comment type="caution">
    <text evidence="1">The sequence shown here is derived from an EMBL/GenBank/DDBJ whole genome shotgun (WGS) entry which is preliminary data.</text>
</comment>
<proteinExistence type="predicted"/>
<dbReference type="Proteomes" id="UP000015530">
    <property type="component" value="Unassembled WGS sequence"/>
</dbReference>
<name>T0KVI4_COLGC</name>
<reference evidence="2" key="1">
    <citation type="journal article" date="2013" name="Mol. Plant Microbe Interact.">
        <title>Global aspects of pacC regulation of pathogenicity genes in Colletotrichum gloeosporioides as revealed by transcriptome analysis.</title>
        <authorList>
            <person name="Alkan N."/>
            <person name="Meng X."/>
            <person name="Friedlander G."/>
            <person name="Reuveni E."/>
            <person name="Sukno S."/>
            <person name="Sherman A."/>
            <person name="Thon M."/>
            <person name="Fluhr R."/>
            <person name="Prusky D."/>
        </authorList>
    </citation>
    <scope>NUCLEOTIDE SEQUENCE [LARGE SCALE GENOMIC DNA]</scope>
    <source>
        <strain evidence="2">Cg-14</strain>
    </source>
</reference>
<accession>T0KVI4</accession>
<dbReference type="AlphaFoldDB" id="T0KVI4"/>
<gene>
    <name evidence="1" type="ORF">CGLO_18013</name>
</gene>
<evidence type="ECO:0000313" key="2">
    <source>
        <dbReference type="Proteomes" id="UP000015530"/>
    </source>
</evidence>
<evidence type="ECO:0000313" key="1">
    <source>
        <dbReference type="EMBL" id="EQB43341.1"/>
    </source>
</evidence>